<feature type="active site" evidence="6">
    <location>
        <position position="18"/>
    </location>
</feature>
<evidence type="ECO:0000313" key="9">
    <source>
        <dbReference type="EMBL" id="WEK48371.1"/>
    </source>
</evidence>
<proteinExistence type="inferred from homology"/>
<evidence type="ECO:0000256" key="5">
    <source>
        <dbReference type="ARBA" id="ARBA00022801"/>
    </source>
</evidence>
<evidence type="ECO:0000259" key="8">
    <source>
        <dbReference type="Pfam" id="PF10502"/>
    </source>
</evidence>
<dbReference type="InterPro" id="IPR036286">
    <property type="entry name" value="LexA/Signal_pep-like_sf"/>
</dbReference>
<dbReference type="NCBIfam" id="TIGR02227">
    <property type="entry name" value="sigpep_I_bact"/>
    <property type="match status" value="1"/>
</dbReference>
<evidence type="ECO:0000256" key="1">
    <source>
        <dbReference type="ARBA" id="ARBA00000677"/>
    </source>
</evidence>
<dbReference type="CDD" id="cd06530">
    <property type="entry name" value="S26_SPase_I"/>
    <property type="match status" value="1"/>
</dbReference>
<name>A0AAJ6BQM7_9SPHN</name>
<dbReference type="PRINTS" id="PR00727">
    <property type="entry name" value="LEADERPTASE"/>
</dbReference>
<keyword evidence="7" id="KW-0645">Protease</keyword>
<keyword evidence="5 7" id="KW-0378">Hydrolase</keyword>
<dbReference type="InterPro" id="IPR019757">
    <property type="entry name" value="Pept_S26A_signal_pept_1_Lys-AS"/>
</dbReference>
<evidence type="ECO:0000313" key="10">
    <source>
        <dbReference type="Proteomes" id="UP001218362"/>
    </source>
</evidence>
<dbReference type="PANTHER" id="PTHR43390">
    <property type="entry name" value="SIGNAL PEPTIDASE I"/>
    <property type="match status" value="1"/>
</dbReference>
<organism evidence="9 10">
    <name type="scientific">Candidatus Andeanibacterium colombiense</name>
    <dbReference type="NCBI Taxonomy" id="3121345"/>
    <lineage>
        <taxon>Bacteria</taxon>
        <taxon>Pseudomonadati</taxon>
        <taxon>Pseudomonadota</taxon>
        <taxon>Alphaproteobacteria</taxon>
        <taxon>Sphingomonadales</taxon>
        <taxon>Sphingomonadaceae</taxon>
        <taxon>Candidatus Andeanibacterium</taxon>
    </lineage>
</organism>
<dbReference type="GO" id="GO:0006465">
    <property type="term" value="P:signal peptide processing"/>
    <property type="evidence" value="ECO:0007669"/>
    <property type="project" value="InterPro"/>
</dbReference>
<dbReference type="GO" id="GO:0004252">
    <property type="term" value="F:serine-type endopeptidase activity"/>
    <property type="evidence" value="ECO:0007669"/>
    <property type="project" value="InterPro"/>
</dbReference>
<comment type="similarity">
    <text evidence="2 7">Belongs to the peptidase S26 family.</text>
</comment>
<evidence type="ECO:0000256" key="3">
    <source>
        <dbReference type="ARBA" id="ARBA00013208"/>
    </source>
</evidence>
<dbReference type="PANTHER" id="PTHR43390:SF1">
    <property type="entry name" value="CHLOROPLAST PROCESSING PEPTIDASE"/>
    <property type="match status" value="1"/>
</dbReference>
<dbReference type="InterPro" id="IPR000223">
    <property type="entry name" value="Pept_S26A_signal_pept_1"/>
</dbReference>
<feature type="domain" description="Peptidase S26" evidence="8">
    <location>
        <begin position="2"/>
        <end position="226"/>
    </location>
</feature>
<evidence type="ECO:0000256" key="7">
    <source>
        <dbReference type="RuleBase" id="RU362042"/>
    </source>
</evidence>
<dbReference type="Proteomes" id="UP001218362">
    <property type="component" value="Chromosome"/>
</dbReference>
<dbReference type="GO" id="GO:0009003">
    <property type="term" value="F:signal peptidase activity"/>
    <property type="evidence" value="ECO:0007669"/>
    <property type="project" value="UniProtKB-EC"/>
</dbReference>
<dbReference type="KEGG" id="acob:P0Y56_00585"/>
<accession>A0AAJ6BQM7</accession>
<dbReference type="EMBL" id="CP119316">
    <property type="protein sequence ID" value="WEK48371.1"/>
    <property type="molecule type" value="Genomic_DNA"/>
</dbReference>
<gene>
    <name evidence="9" type="primary">lepB</name>
    <name evidence="9" type="ORF">P0Y56_00585</name>
</gene>
<dbReference type="EC" id="3.4.21.89" evidence="3 7"/>
<dbReference type="AlphaFoldDB" id="A0AAJ6BQM7"/>
<dbReference type="Gene3D" id="2.10.109.10">
    <property type="entry name" value="Umud Fragment, subunit A"/>
    <property type="match status" value="1"/>
</dbReference>
<dbReference type="GO" id="GO:0016020">
    <property type="term" value="C:membrane"/>
    <property type="evidence" value="ECO:0007669"/>
    <property type="project" value="UniProtKB-SubCell"/>
</dbReference>
<protein>
    <recommendedName>
        <fullName evidence="4 7">Signal peptidase I</fullName>
        <ecNumber evidence="3 7">3.4.21.89</ecNumber>
    </recommendedName>
</protein>
<dbReference type="PROSITE" id="PS00760">
    <property type="entry name" value="SPASE_I_2"/>
    <property type="match status" value="1"/>
</dbReference>
<dbReference type="Pfam" id="PF10502">
    <property type="entry name" value="Peptidase_S26"/>
    <property type="match status" value="1"/>
</dbReference>
<comment type="catalytic activity">
    <reaction evidence="1 7">
        <text>Cleavage of hydrophobic, N-terminal signal or leader sequences from secreted and periplasmic proteins.</text>
        <dbReference type="EC" id="3.4.21.89"/>
    </reaction>
</comment>
<dbReference type="InterPro" id="IPR019533">
    <property type="entry name" value="Peptidase_S26"/>
</dbReference>
<dbReference type="SUPFAM" id="SSF51306">
    <property type="entry name" value="LexA/Signal peptidase"/>
    <property type="match status" value="1"/>
</dbReference>
<comment type="subcellular location">
    <subcellularLocation>
        <location evidence="7">Membrane</location>
        <topology evidence="7">Single-pass type II membrane protein</topology>
    </subcellularLocation>
</comment>
<evidence type="ECO:0000256" key="4">
    <source>
        <dbReference type="ARBA" id="ARBA00019232"/>
    </source>
</evidence>
<evidence type="ECO:0000256" key="6">
    <source>
        <dbReference type="PIRSR" id="PIRSR600223-1"/>
    </source>
</evidence>
<evidence type="ECO:0000256" key="2">
    <source>
        <dbReference type="ARBA" id="ARBA00009370"/>
    </source>
</evidence>
<reference evidence="9" key="1">
    <citation type="submission" date="2023-03" db="EMBL/GenBank/DDBJ databases">
        <title>Andean soil-derived lignocellulolytic bacterial consortium as a source of novel taxa and putative plastic-active enzymes.</title>
        <authorList>
            <person name="Diaz-Garcia L."/>
            <person name="Chuvochina M."/>
            <person name="Feuerriegel G."/>
            <person name="Bunk B."/>
            <person name="Sproer C."/>
            <person name="Streit W.R."/>
            <person name="Rodriguez L.M."/>
            <person name="Overmann J."/>
            <person name="Jimenez D.J."/>
        </authorList>
    </citation>
    <scope>NUCLEOTIDE SEQUENCE</scope>
    <source>
        <strain evidence="9">MAG 26</strain>
    </source>
</reference>
<sequence length="253" mass="28469">MFVFRSFAYAPFSIPSESMMPRLQIGDYLLASKWNYGFSNYSLPFGLRPFPKGRILASQPERGDVVIFKAPPREKEDYIKRVIGLPGDQIQMVGGVLFINGVEVKKRRIADFVQPIDAAMLRDAKARERVSACFSLKFEEQTPDGRVCRYSQFVETLPNGIGYKVLDFGTTWQDDTPPRVVPDGMLFLMGDNRDNSMDSRFPAADGQGVGLVPQDNLVGKASVMIWSTDGSAEWIKPWSWFTAARWSRIGGTF</sequence>
<feature type="active site" evidence="6">
    <location>
        <position position="80"/>
    </location>
</feature>